<dbReference type="Gene3D" id="1.10.10.10">
    <property type="entry name" value="Winged helix-like DNA-binding domain superfamily/Winged helix DNA-binding domain"/>
    <property type="match status" value="1"/>
</dbReference>
<accession>A0AAU7ZNF1</accession>
<evidence type="ECO:0000313" key="5">
    <source>
        <dbReference type="EMBL" id="XCB32470.1"/>
    </source>
</evidence>
<proteinExistence type="predicted"/>
<feature type="binding site" evidence="1">
    <location>
        <position position="327"/>
    </location>
    <ligand>
        <name>Zn(2+)</name>
        <dbReference type="ChEBI" id="CHEBI:29105"/>
    </ligand>
</feature>
<evidence type="ECO:0000259" key="2">
    <source>
        <dbReference type="Pfam" id="PF09940"/>
    </source>
</evidence>
<dbReference type="GO" id="GO:0046872">
    <property type="term" value="F:metal ion binding"/>
    <property type="evidence" value="ECO:0007669"/>
    <property type="project" value="UniProtKB-KW"/>
</dbReference>
<dbReference type="PIRSF" id="PIRSF015244">
    <property type="entry name" value="UCP015244"/>
    <property type="match status" value="1"/>
</dbReference>
<evidence type="ECO:0000259" key="3">
    <source>
        <dbReference type="Pfam" id="PF16221"/>
    </source>
</evidence>
<keyword evidence="1" id="KW-0479">Metal-binding</keyword>
<dbReference type="InterPro" id="IPR036388">
    <property type="entry name" value="WH-like_DNA-bd_sf"/>
</dbReference>
<comment type="cofactor">
    <cofactor evidence="1">
        <name>Zn(2+)</name>
        <dbReference type="ChEBI" id="CHEBI:29105"/>
    </cofactor>
    <text evidence="1">Binds 1 zinc ion per subunit.</text>
</comment>
<feature type="binding site" evidence="1">
    <location>
        <position position="197"/>
    </location>
    <ligand>
        <name>Zn(2+)</name>
        <dbReference type="ChEBI" id="CHEBI:29105"/>
    </ligand>
</feature>
<dbReference type="AlphaFoldDB" id="A0AAU7ZNF1"/>
<evidence type="ECO:0000259" key="4">
    <source>
        <dbReference type="Pfam" id="PF16254"/>
    </source>
</evidence>
<evidence type="ECO:0000256" key="1">
    <source>
        <dbReference type="PIRSR" id="PIRSR015244-50"/>
    </source>
</evidence>
<dbReference type="InterPro" id="IPR012353">
    <property type="entry name" value="UCP015244"/>
</dbReference>
<dbReference type="Pfam" id="PF09940">
    <property type="entry name" value="DUF2172"/>
    <property type="match status" value="1"/>
</dbReference>
<dbReference type="InterPro" id="IPR032622">
    <property type="entry name" value="UCP01524_HTH"/>
</dbReference>
<dbReference type="InterPro" id="IPR032589">
    <property type="entry name" value="DUF4910"/>
</dbReference>
<dbReference type="Gene3D" id="3.40.630.10">
    <property type="entry name" value="Zn peptidases"/>
    <property type="match status" value="1"/>
</dbReference>
<dbReference type="Gene3D" id="3.50.30.90">
    <property type="match status" value="1"/>
</dbReference>
<dbReference type="KEGG" id="tpsc:RBB77_18805"/>
<dbReference type="Pfam" id="PF16221">
    <property type="entry name" value="HTH_47"/>
    <property type="match status" value="1"/>
</dbReference>
<feature type="domain" description="DUF2172" evidence="2">
    <location>
        <begin position="71"/>
        <end position="162"/>
    </location>
</feature>
<reference evidence="5" key="2">
    <citation type="journal article" date="2024" name="Environ. Microbiol.">
        <title>Genome analysis and description of Tunturibacter gen. nov. expands the diversity of Terriglobia in tundra soils.</title>
        <authorList>
            <person name="Messyasz A."/>
            <person name="Mannisto M.K."/>
            <person name="Kerkhof L.J."/>
            <person name="Haggblom M.M."/>
        </authorList>
    </citation>
    <scope>NUCLEOTIDE SEQUENCE</scope>
    <source>
        <strain evidence="5">X5P6</strain>
    </source>
</reference>
<name>A0AAU7ZNF1_9BACT</name>
<feature type="domain" description="UCP01524 winged helix-turn-helix" evidence="3">
    <location>
        <begin position="360"/>
        <end position="434"/>
    </location>
</feature>
<dbReference type="RefSeq" id="WP_353063318.1">
    <property type="nucleotide sequence ID" value="NZ_CP132942.1"/>
</dbReference>
<dbReference type="EMBL" id="CP132942">
    <property type="protein sequence ID" value="XCB32470.1"/>
    <property type="molecule type" value="Genomic_DNA"/>
</dbReference>
<protein>
    <submittedName>
        <fullName evidence="5">DUF4910 domain-containing protein</fullName>
    </submittedName>
</protein>
<dbReference type="InterPro" id="IPR032610">
    <property type="entry name" value="DUF2172"/>
</dbReference>
<keyword evidence="1" id="KW-0862">Zinc</keyword>
<dbReference type="SUPFAM" id="SSF53187">
    <property type="entry name" value="Zn-dependent exopeptidases"/>
    <property type="match status" value="1"/>
</dbReference>
<gene>
    <name evidence="5" type="ORF">RBB77_18805</name>
</gene>
<feature type="domain" description="DUF4910" evidence="4">
    <location>
        <begin position="21"/>
        <end position="358"/>
    </location>
</feature>
<dbReference type="Pfam" id="PF16254">
    <property type="entry name" value="DUF4910"/>
    <property type="match status" value="1"/>
</dbReference>
<reference evidence="5" key="1">
    <citation type="submission" date="2023-08" db="EMBL/GenBank/DDBJ databases">
        <authorList>
            <person name="Messyasz A."/>
            <person name="Mannisto M.K."/>
            <person name="Kerkhof L.J."/>
            <person name="Haggblom M."/>
        </authorList>
    </citation>
    <scope>NUCLEOTIDE SEQUENCE</scope>
    <source>
        <strain evidence="5">X5P6</strain>
    </source>
</reference>
<feature type="binding site" evidence="1">
    <location>
        <position position="191"/>
    </location>
    <ligand>
        <name>Zn(2+)</name>
        <dbReference type="ChEBI" id="CHEBI:29105"/>
    </ligand>
</feature>
<sequence length="439" mass="49298">MISLLQRFEQQTLAESGQKLHQFAAELYPICRSITGDGIRRTLAMIGDRIPLQISEVATGTAVFDWTVPKEWNIRDAYIKDSAGRRVVDFRENNLHVLNYSTPIHATLSLSKLKEHLFTLPEHPDRIPYRTSYYSPKWGFCLTHKQMLALDEDGYEVCIDTTVEDGYLTYGESYLPGQSSEEVLFSVHSCHPSLANDNLSGLTVATSLARLLADIDRRYSYRFLFIPGTIGAITWLAQNTEASKRVRHGLVLTCVGDAGGFHYKRSRRGDAEIDRAAAHVLRHCEEPAEVLDFSPYGYDERQYCSPGFNLPVGCLMRSVWGTFSEYHTSADNLDFIQPDSLAKSLRACVAIVNVLEDNRRYVNQSPYCEPQLGKRNLYRTTGGDSIGTEINARLWVLNLSDGGHSLLDIAERSNIPFFIISEAARILCEAGLLSPSLND</sequence>
<organism evidence="5">
    <name type="scientific">Tunturiibacter psychrotolerans</name>
    <dbReference type="NCBI Taxonomy" id="3069686"/>
    <lineage>
        <taxon>Bacteria</taxon>
        <taxon>Pseudomonadati</taxon>
        <taxon>Acidobacteriota</taxon>
        <taxon>Terriglobia</taxon>
        <taxon>Terriglobales</taxon>
        <taxon>Acidobacteriaceae</taxon>
        <taxon>Tunturiibacter</taxon>
    </lineage>
</organism>